<sequence length="93" mass="11189">MTEEKKNQTEENSNGIPQDLIDRINELAYKKKESGLTEEEQAEQKRLRETYLSMFRENFRSHIEMLQVYDKDGKEVTPEKVKRIQRERGLRDD</sequence>
<feature type="region of interest" description="Disordered" evidence="3">
    <location>
        <begin position="1"/>
        <end position="20"/>
    </location>
</feature>
<evidence type="ECO:0000256" key="3">
    <source>
        <dbReference type="SAM" id="MobiDB-lite"/>
    </source>
</evidence>
<evidence type="ECO:0000256" key="1">
    <source>
        <dbReference type="ARBA" id="ARBA00022490"/>
    </source>
</evidence>
<comment type="similarity">
    <text evidence="2">Belongs to the UPF0291 family.</text>
</comment>
<accession>A0A9D2AA91</accession>
<dbReference type="HAMAP" id="MF_01103">
    <property type="entry name" value="UPF0291"/>
    <property type="match status" value="1"/>
</dbReference>
<dbReference type="PANTHER" id="PTHR37300">
    <property type="entry name" value="UPF0291 PROTEIN CBO2609/CLC_2481"/>
    <property type="match status" value="1"/>
</dbReference>
<reference evidence="4" key="1">
    <citation type="journal article" date="2021" name="PeerJ">
        <title>Extensive microbial diversity within the chicken gut microbiome revealed by metagenomics and culture.</title>
        <authorList>
            <person name="Gilroy R."/>
            <person name="Ravi A."/>
            <person name="Getino M."/>
            <person name="Pursley I."/>
            <person name="Horton D.L."/>
            <person name="Alikhan N.F."/>
            <person name="Baker D."/>
            <person name="Gharbi K."/>
            <person name="Hall N."/>
            <person name="Watson M."/>
            <person name="Adriaenssens E.M."/>
            <person name="Foster-Nyarko E."/>
            <person name="Jarju S."/>
            <person name="Secka A."/>
            <person name="Antonio M."/>
            <person name="Oren A."/>
            <person name="Chaudhuri R.R."/>
            <person name="La Ragione R."/>
            <person name="Hildebrand F."/>
            <person name="Pallen M.J."/>
        </authorList>
    </citation>
    <scope>NUCLEOTIDE SEQUENCE</scope>
    <source>
        <strain evidence="4">6627</strain>
    </source>
</reference>
<proteinExistence type="inferred from homology"/>
<dbReference type="PANTHER" id="PTHR37300:SF1">
    <property type="entry name" value="UPF0291 PROTEIN YNZC"/>
    <property type="match status" value="1"/>
</dbReference>
<evidence type="ECO:0000256" key="2">
    <source>
        <dbReference type="HAMAP-Rule" id="MF_01103"/>
    </source>
</evidence>
<dbReference type="GO" id="GO:0005737">
    <property type="term" value="C:cytoplasm"/>
    <property type="evidence" value="ECO:0007669"/>
    <property type="project" value="UniProtKB-SubCell"/>
</dbReference>
<protein>
    <recommendedName>
        <fullName evidence="2">UPF0291 protein H9861_01950</fullName>
    </recommendedName>
</protein>
<dbReference type="Proteomes" id="UP000823963">
    <property type="component" value="Unassembled WGS sequence"/>
</dbReference>
<feature type="region of interest" description="Disordered" evidence="3">
    <location>
        <begin position="74"/>
        <end position="93"/>
    </location>
</feature>
<dbReference type="EMBL" id="DXFP01000012">
    <property type="protein sequence ID" value="HIX01497.1"/>
    <property type="molecule type" value="Genomic_DNA"/>
</dbReference>
<comment type="caution">
    <text evidence="4">The sequence shown here is derived from an EMBL/GenBank/DDBJ whole genome shotgun (WGS) entry which is preliminary data.</text>
</comment>
<name>A0A9D2AA91_9LACO</name>
<keyword evidence="1 2" id="KW-0963">Cytoplasm</keyword>
<comment type="subcellular location">
    <subcellularLocation>
        <location evidence="2">Cytoplasm</location>
    </subcellularLocation>
</comment>
<dbReference type="Pfam" id="PF05979">
    <property type="entry name" value="DUF896"/>
    <property type="match status" value="1"/>
</dbReference>
<gene>
    <name evidence="4" type="ORF">H9861_01950</name>
</gene>
<dbReference type="SUPFAM" id="SSF158221">
    <property type="entry name" value="YnzC-like"/>
    <property type="match status" value="1"/>
</dbReference>
<evidence type="ECO:0000313" key="4">
    <source>
        <dbReference type="EMBL" id="HIX01497.1"/>
    </source>
</evidence>
<organism evidence="4 5">
    <name type="scientific">Candidatus Ligilactobacillus excrementigallinarum</name>
    <dbReference type="NCBI Taxonomy" id="2838641"/>
    <lineage>
        <taxon>Bacteria</taxon>
        <taxon>Bacillati</taxon>
        <taxon>Bacillota</taxon>
        <taxon>Bacilli</taxon>
        <taxon>Lactobacillales</taxon>
        <taxon>Lactobacillaceae</taxon>
        <taxon>Ligilactobacillus</taxon>
    </lineage>
</organism>
<dbReference type="AlphaFoldDB" id="A0A9D2AA91"/>
<dbReference type="InterPro" id="IPR009242">
    <property type="entry name" value="DUF896"/>
</dbReference>
<dbReference type="Gene3D" id="1.10.287.540">
    <property type="entry name" value="Helix hairpin bin"/>
    <property type="match status" value="1"/>
</dbReference>
<reference evidence="4" key="2">
    <citation type="submission" date="2021-04" db="EMBL/GenBank/DDBJ databases">
        <authorList>
            <person name="Gilroy R."/>
        </authorList>
    </citation>
    <scope>NUCLEOTIDE SEQUENCE</scope>
    <source>
        <strain evidence="4">6627</strain>
    </source>
</reference>
<evidence type="ECO:0000313" key="5">
    <source>
        <dbReference type="Proteomes" id="UP000823963"/>
    </source>
</evidence>